<keyword evidence="8 10" id="KW-0653">Protein transport</keyword>
<dbReference type="Proteomes" id="UP000235828">
    <property type="component" value="Chromosome A"/>
</dbReference>
<dbReference type="RefSeq" id="WP_102521799.1">
    <property type="nucleotide sequence ID" value="NZ_LT960611.1"/>
</dbReference>
<evidence type="ECO:0000256" key="10">
    <source>
        <dbReference type="HAMAP-Rule" id="MF_00240"/>
    </source>
</evidence>
<keyword evidence="9 10" id="KW-0143">Chaperone</keyword>
<dbReference type="AlphaFoldDB" id="A0A2N8ZAX5"/>
<evidence type="ECO:0000256" key="2">
    <source>
        <dbReference type="ARBA" id="ARBA00007615"/>
    </source>
</evidence>
<reference evidence="11 12" key="1">
    <citation type="submission" date="2017-10" db="EMBL/GenBank/DDBJ databases">
        <authorList>
            <person name="Banno H."/>
            <person name="Chua N.-H."/>
        </authorList>
    </citation>
    <scope>NUCLEOTIDE SEQUENCE [LARGE SCALE GENOMIC DNA]</scope>
    <source>
        <strain evidence="11">Vibrio tapetis CECT4600</strain>
    </source>
</reference>
<evidence type="ECO:0000256" key="6">
    <source>
        <dbReference type="ARBA" id="ARBA00022729"/>
    </source>
</evidence>
<dbReference type="PANTHER" id="PTHR35869:SF1">
    <property type="entry name" value="OUTER-MEMBRANE LIPOPROTEIN CARRIER PROTEIN"/>
    <property type="match status" value="1"/>
</dbReference>
<evidence type="ECO:0000256" key="4">
    <source>
        <dbReference type="ARBA" id="ARBA00014035"/>
    </source>
</evidence>
<accession>A0A2N8ZAX5</accession>
<dbReference type="InterPro" id="IPR004564">
    <property type="entry name" value="OM_lipoprot_carrier_LolA-like"/>
</dbReference>
<feature type="chain" id="PRO_5015013759" description="Outer-membrane lipoprotein carrier protein" evidence="10">
    <location>
        <begin position="18"/>
        <end position="199"/>
    </location>
</feature>
<keyword evidence="5 10" id="KW-0813">Transport</keyword>
<evidence type="ECO:0000256" key="9">
    <source>
        <dbReference type="ARBA" id="ARBA00023186"/>
    </source>
</evidence>
<feature type="signal peptide" evidence="10">
    <location>
        <begin position="1"/>
        <end position="17"/>
    </location>
</feature>
<dbReference type="GO" id="GO:0044874">
    <property type="term" value="P:lipoprotein localization to outer membrane"/>
    <property type="evidence" value="ECO:0007669"/>
    <property type="project" value="UniProtKB-UniRule"/>
</dbReference>
<dbReference type="Gene3D" id="2.50.20.10">
    <property type="entry name" value="Lipoprotein localisation LolA/LolB/LppX"/>
    <property type="match status" value="1"/>
</dbReference>
<comment type="subcellular location">
    <subcellularLocation>
        <location evidence="1 10">Periplasm</location>
    </subcellularLocation>
</comment>
<evidence type="ECO:0000256" key="1">
    <source>
        <dbReference type="ARBA" id="ARBA00004418"/>
    </source>
</evidence>
<dbReference type="GO" id="GO:0030288">
    <property type="term" value="C:outer membrane-bounded periplasmic space"/>
    <property type="evidence" value="ECO:0007669"/>
    <property type="project" value="TreeGrafter"/>
</dbReference>
<keyword evidence="6 10" id="KW-0732">Signal</keyword>
<evidence type="ECO:0000313" key="11">
    <source>
        <dbReference type="EMBL" id="SON49070.1"/>
    </source>
</evidence>
<dbReference type="KEGG" id="vta:A1091"/>
<dbReference type="GO" id="GO:0042953">
    <property type="term" value="P:lipoprotein transport"/>
    <property type="evidence" value="ECO:0007669"/>
    <property type="project" value="InterPro"/>
</dbReference>
<dbReference type="InterPro" id="IPR029046">
    <property type="entry name" value="LolA/LolB/LppX"/>
</dbReference>
<evidence type="ECO:0000313" key="12">
    <source>
        <dbReference type="Proteomes" id="UP000235828"/>
    </source>
</evidence>
<gene>
    <name evidence="10 11" type="primary">lolA</name>
    <name evidence="11" type="ORF">VTAP4600_A1091</name>
</gene>
<dbReference type="NCBIfam" id="TIGR00547">
    <property type="entry name" value="lolA"/>
    <property type="match status" value="1"/>
</dbReference>
<evidence type="ECO:0000256" key="8">
    <source>
        <dbReference type="ARBA" id="ARBA00022927"/>
    </source>
</evidence>
<dbReference type="SUPFAM" id="SSF89392">
    <property type="entry name" value="Prokaryotic lipoproteins and lipoprotein localization factors"/>
    <property type="match status" value="1"/>
</dbReference>
<comment type="subunit">
    <text evidence="3 10">Monomer.</text>
</comment>
<evidence type="ECO:0000256" key="3">
    <source>
        <dbReference type="ARBA" id="ARBA00011245"/>
    </source>
</evidence>
<name>A0A2N8ZAX5_9VIBR</name>
<protein>
    <recommendedName>
        <fullName evidence="4 10">Outer-membrane lipoprotein carrier protein</fullName>
    </recommendedName>
</protein>
<keyword evidence="7 10" id="KW-0574">Periplasm</keyword>
<organism evidence="11 12">
    <name type="scientific">Vibrio tapetis subsp. tapetis</name>
    <dbReference type="NCBI Taxonomy" id="1671868"/>
    <lineage>
        <taxon>Bacteria</taxon>
        <taxon>Pseudomonadati</taxon>
        <taxon>Pseudomonadota</taxon>
        <taxon>Gammaproteobacteria</taxon>
        <taxon>Vibrionales</taxon>
        <taxon>Vibrionaceae</taxon>
        <taxon>Vibrio</taxon>
    </lineage>
</organism>
<dbReference type="EMBL" id="LT960611">
    <property type="protein sequence ID" value="SON49070.1"/>
    <property type="molecule type" value="Genomic_DNA"/>
</dbReference>
<dbReference type="CDD" id="cd16325">
    <property type="entry name" value="LolA"/>
    <property type="match status" value="1"/>
</dbReference>
<proteinExistence type="inferred from homology"/>
<comment type="similarity">
    <text evidence="2 10">Belongs to the LolA family.</text>
</comment>
<dbReference type="InterPro" id="IPR018323">
    <property type="entry name" value="OM_lipoprot_carrier_LolA_Pbac"/>
</dbReference>
<dbReference type="HAMAP" id="MF_00240">
    <property type="entry name" value="LolA"/>
    <property type="match status" value="1"/>
</dbReference>
<evidence type="ECO:0000256" key="5">
    <source>
        <dbReference type="ARBA" id="ARBA00022448"/>
    </source>
</evidence>
<keyword evidence="12" id="KW-1185">Reference proteome</keyword>
<evidence type="ECO:0000256" key="7">
    <source>
        <dbReference type="ARBA" id="ARBA00022764"/>
    </source>
</evidence>
<dbReference type="Pfam" id="PF03548">
    <property type="entry name" value="LolA"/>
    <property type="match status" value="1"/>
</dbReference>
<dbReference type="PANTHER" id="PTHR35869">
    <property type="entry name" value="OUTER-MEMBRANE LIPOPROTEIN CARRIER PROTEIN"/>
    <property type="match status" value="1"/>
</dbReference>
<keyword evidence="11" id="KW-0449">Lipoprotein</keyword>
<dbReference type="OrthoDB" id="9787361at2"/>
<sequence precursor="true">MKIWIAVLALVSATAFAGPKEELNDRLSLNRGFSADFEQKVSTPEGVVIQEAQGKVEISRPSLFRWTSVVPDENLLVSDGKSLWYYDPFLEQVSIYNQEAATSQTPFVLLTRNQASDWDNYSVSQIGNSFVLESTQADSNQGQFLVDITDKGVVLGFAVVEQDGQKSEFSFKNMDLTVPDNSRFTFVPPVGIEVNDERN</sequence>
<comment type="function">
    <text evidence="10">Participates in the translocation of lipoproteins from the inner membrane to the outer membrane. Only forms a complex with a lipoprotein if the residue after the N-terminal Cys is not an aspartate (The Asp acts as a targeting signal to indicate that the lipoprotein should stay in the inner membrane).</text>
</comment>